<evidence type="ECO:0000313" key="2">
    <source>
        <dbReference type="EMBL" id="MDH5835575.1"/>
    </source>
</evidence>
<accession>A0ABT6JYJ8</accession>
<evidence type="ECO:0000313" key="3">
    <source>
        <dbReference type="Proteomes" id="UP001156873"/>
    </source>
</evidence>
<keyword evidence="2" id="KW-0808">Transferase</keyword>
<dbReference type="Proteomes" id="UP001156873">
    <property type="component" value="Unassembled WGS sequence"/>
</dbReference>
<proteinExistence type="predicted"/>
<keyword evidence="2" id="KW-0328">Glycosyltransferase</keyword>
<evidence type="ECO:0000259" key="1">
    <source>
        <dbReference type="Pfam" id="PF04230"/>
    </source>
</evidence>
<protein>
    <submittedName>
        <fullName evidence="2">Polysaccharide pyruvyl transferase family protein</fullName>
        <ecNumber evidence="2">2.4.-.-</ecNumber>
    </submittedName>
</protein>
<dbReference type="EC" id="2.4.-.-" evidence="2"/>
<dbReference type="RefSeq" id="WP_280580375.1">
    <property type="nucleotide sequence ID" value="NZ_JARXRO010000020.1"/>
</dbReference>
<dbReference type="Pfam" id="PF04230">
    <property type="entry name" value="PS_pyruv_trans"/>
    <property type="match status" value="1"/>
</dbReference>
<dbReference type="InterPro" id="IPR007345">
    <property type="entry name" value="Polysacch_pyruvyl_Trfase"/>
</dbReference>
<dbReference type="EMBL" id="JARXRO010000020">
    <property type="protein sequence ID" value="MDH5835575.1"/>
    <property type="molecule type" value="Genomic_DNA"/>
</dbReference>
<gene>
    <name evidence="2" type="ORF">QFW81_16825</name>
</gene>
<keyword evidence="3" id="KW-1185">Reference proteome</keyword>
<sequence>MRQRLLQRWIERTERQALYWWRPKDGRINTGDQLSRDIVSCVLALRGHSLLDARATRRRLLAIGSILHFARSGDAVWGSGVNGKVDQNLHRFETLDVRAVRGPGTRRFLHERGVAVPEVYGDPGLLMPLFFPASLLDGGQRRPVVVVPHFNEPPAKYRGHADLVWPDCPPVTFVRRLLGAGLVVSSSLHGLVLAEAYGIPAVYLDWGNGEDRFKYDDYYAGTGRTRWHSGGSIEECVALGGNDGFDLAAIQAKLLAAFPYDLWQGRPEAAVDGPPRHG</sequence>
<reference evidence="2 3" key="1">
    <citation type="submission" date="2023-04" db="EMBL/GenBank/DDBJ databases">
        <title>Luteimonas sp. M1R5S59.</title>
        <authorList>
            <person name="Sun J.-Q."/>
        </authorList>
    </citation>
    <scope>NUCLEOTIDE SEQUENCE [LARGE SCALE GENOMIC DNA]</scope>
    <source>
        <strain evidence="2 3">M1R5S59</strain>
    </source>
</reference>
<feature type="domain" description="Polysaccharide pyruvyl transferase" evidence="1">
    <location>
        <begin position="59"/>
        <end position="207"/>
    </location>
</feature>
<dbReference type="GO" id="GO:0016757">
    <property type="term" value="F:glycosyltransferase activity"/>
    <property type="evidence" value="ECO:0007669"/>
    <property type="project" value="UniProtKB-KW"/>
</dbReference>
<name>A0ABT6JYJ8_9GAMM</name>
<comment type="caution">
    <text evidence="2">The sequence shown here is derived from an EMBL/GenBank/DDBJ whole genome shotgun (WGS) entry which is preliminary data.</text>
</comment>
<organism evidence="2 3">
    <name type="scientific">Luteimonas kalidii</name>
    <dbReference type="NCBI Taxonomy" id="3042025"/>
    <lineage>
        <taxon>Bacteria</taxon>
        <taxon>Pseudomonadati</taxon>
        <taxon>Pseudomonadota</taxon>
        <taxon>Gammaproteobacteria</taxon>
        <taxon>Lysobacterales</taxon>
        <taxon>Lysobacteraceae</taxon>
        <taxon>Luteimonas</taxon>
    </lineage>
</organism>